<evidence type="ECO:0000256" key="1">
    <source>
        <dbReference type="SAM" id="Coils"/>
    </source>
</evidence>
<feature type="coiled-coil region" evidence="1">
    <location>
        <begin position="35"/>
        <end position="188"/>
    </location>
</feature>
<sequence>MGLSFSHQPSTDPLLDYRQHITQLQQANCLLHQNENKLLQKISSLEHQLKNEVQQQKKLNSEKEQLSKQLEQTKLNIDQKVSETEKMKKEKEELHIRFSQEKTKMENQWKQEKDKILKENEQVLNKERTTLKEQHEEEINSLKTKFNEKYKKKEQEFLTEKENWLKEKQHFEEEVQKLTNDLLKLRIETDPNTITNDFTERGPQSVCESFLNVKSELQALVEEISQNCQLSEVQTIEMEAQISESIFKTLLPQIKGFVTQYHQNVVDDQSIGKIIKESKELQSQLVSNTELGLTRFIHEKLQSDTSSNNMNLGNATNQENLSHLCQRVILFFADMMMCEKKFDLVWCKKTDTFNPYEHKSTNQKETILIETVLYPCLMIPTSRMVFERAVVITKNRKLK</sequence>
<keyword evidence="1" id="KW-0175">Coiled coil</keyword>
<dbReference type="Proteomes" id="UP000444721">
    <property type="component" value="Unassembled WGS sequence"/>
</dbReference>
<dbReference type="VEuPathDB" id="AmoebaDB:NfTy_043030"/>
<dbReference type="AlphaFoldDB" id="A0A6A5BUR7"/>
<dbReference type="VEuPathDB" id="AmoebaDB:FDP41_002252"/>
<dbReference type="RefSeq" id="XP_044563145.1">
    <property type="nucleotide sequence ID" value="XM_044705426.1"/>
</dbReference>
<dbReference type="VEuPathDB" id="AmoebaDB:NF0105130"/>
<name>A0A6A5BUR7_NAEFO</name>
<accession>A0A6A5BUR7</accession>
<gene>
    <name evidence="2" type="ORF">FDP41_002252</name>
</gene>
<dbReference type="OrthoDB" id="10654744at2759"/>
<reference evidence="2 3" key="1">
    <citation type="journal article" date="2019" name="Sci. Rep.">
        <title>Nanopore sequencing improves the draft genome of the human pathogenic amoeba Naegleria fowleri.</title>
        <authorList>
            <person name="Liechti N."/>
            <person name="Schurch N."/>
            <person name="Bruggmann R."/>
            <person name="Wittwer M."/>
        </authorList>
    </citation>
    <scope>NUCLEOTIDE SEQUENCE [LARGE SCALE GENOMIC DNA]</scope>
    <source>
        <strain evidence="2 3">ATCC 30894</strain>
    </source>
</reference>
<dbReference type="GeneID" id="68109470"/>
<evidence type="ECO:0000313" key="3">
    <source>
        <dbReference type="Proteomes" id="UP000444721"/>
    </source>
</evidence>
<keyword evidence="3" id="KW-1185">Reference proteome</keyword>
<organism evidence="2 3">
    <name type="scientific">Naegleria fowleri</name>
    <name type="common">Brain eating amoeba</name>
    <dbReference type="NCBI Taxonomy" id="5763"/>
    <lineage>
        <taxon>Eukaryota</taxon>
        <taxon>Discoba</taxon>
        <taxon>Heterolobosea</taxon>
        <taxon>Tetramitia</taxon>
        <taxon>Eutetramitia</taxon>
        <taxon>Vahlkampfiidae</taxon>
        <taxon>Naegleria</taxon>
    </lineage>
</organism>
<dbReference type="EMBL" id="VFQX01000029">
    <property type="protein sequence ID" value="KAF0978432.1"/>
    <property type="molecule type" value="Genomic_DNA"/>
</dbReference>
<comment type="caution">
    <text evidence="2">The sequence shown here is derived from an EMBL/GenBank/DDBJ whole genome shotgun (WGS) entry which is preliminary data.</text>
</comment>
<evidence type="ECO:0000313" key="2">
    <source>
        <dbReference type="EMBL" id="KAF0978432.1"/>
    </source>
</evidence>
<protein>
    <submittedName>
        <fullName evidence="2">Uncharacterized protein</fullName>
    </submittedName>
</protein>
<proteinExistence type="predicted"/>